<dbReference type="AlphaFoldDB" id="A0A4Q9MFM7"/>
<name>A0A4Q9MFM7_9APHY</name>
<reference evidence="1" key="1">
    <citation type="submission" date="2019-01" db="EMBL/GenBank/DDBJ databases">
        <title>Draft genome sequences of three monokaryotic isolates of the white-rot basidiomycete fungus Dichomitus squalens.</title>
        <authorList>
            <consortium name="DOE Joint Genome Institute"/>
            <person name="Lopez S.C."/>
            <person name="Andreopoulos B."/>
            <person name="Pangilinan J."/>
            <person name="Lipzen A."/>
            <person name="Riley R."/>
            <person name="Ahrendt S."/>
            <person name="Ng V."/>
            <person name="Barry K."/>
            <person name="Daum C."/>
            <person name="Grigoriev I.V."/>
            <person name="Hilden K.S."/>
            <person name="Makela M.R."/>
            <person name="de Vries R.P."/>
        </authorList>
    </citation>
    <scope>NUCLEOTIDE SEQUENCE [LARGE SCALE GENOMIC DNA]</scope>
    <source>
        <strain evidence="1">OM18370.1</strain>
    </source>
</reference>
<accession>A0A4Q9MFM7</accession>
<organism evidence="1">
    <name type="scientific">Dichomitus squalens</name>
    <dbReference type="NCBI Taxonomy" id="114155"/>
    <lineage>
        <taxon>Eukaryota</taxon>
        <taxon>Fungi</taxon>
        <taxon>Dikarya</taxon>
        <taxon>Basidiomycota</taxon>
        <taxon>Agaricomycotina</taxon>
        <taxon>Agaricomycetes</taxon>
        <taxon>Polyporales</taxon>
        <taxon>Polyporaceae</taxon>
        <taxon>Dichomitus</taxon>
    </lineage>
</organism>
<evidence type="ECO:0000313" key="1">
    <source>
        <dbReference type="EMBL" id="TBU26194.1"/>
    </source>
</evidence>
<protein>
    <submittedName>
        <fullName evidence="1">Uncharacterized protein</fullName>
    </submittedName>
</protein>
<dbReference type="Proteomes" id="UP000292957">
    <property type="component" value="Unassembled WGS sequence"/>
</dbReference>
<gene>
    <name evidence="1" type="ORF">BD311DRAFT_456637</name>
</gene>
<proteinExistence type="predicted"/>
<sequence>MHKELMLNRPRASPWKMKYHNNRRRTGSFLRPSSTRRTRSLQYACSLDGRSRLPWGCCRRDWLSVKRVSGSTTIMVSLHRSCS</sequence>
<dbReference type="EMBL" id="ML143449">
    <property type="protein sequence ID" value="TBU26194.1"/>
    <property type="molecule type" value="Genomic_DNA"/>
</dbReference>